<dbReference type="AlphaFoldDB" id="A0A0N4V375"/>
<evidence type="ECO:0000256" key="1">
    <source>
        <dbReference type="SAM" id="MobiDB-lite"/>
    </source>
</evidence>
<dbReference type="Proteomes" id="UP000274131">
    <property type="component" value="Unassembled WGS sequence"/>
</dbReference>
<organism evidence="4">
    <name type="scientific">Enterobius vermicularis</name>
    <name type="common">Human pinworm</name>
    <dbReference type="NCBI Taxonomy" id="51028"/>
    <lineage>
        <taxon>Eukaryota</taxon>
        <taxon>Metazoa</taxon>
        <taxon>Ecdysozoa</taxon>
        <taxon>Nematoda</taxon>
        <taxon>Chromadorea</taxon>
        <taxon>Rhabditida</taxon>
        <taxon>Spirurina</taxon>
        <taxon>Oxyuridomorpha</taxon>
        <taxon>Oxyuroidea</taxon>
        <taxon>Oxyuridae</taxon>
        <taxon>Enterobius</taxon>
    </lineage>
</organism>
<proteinExistence type="predicted"/>
<reference evidence="2 3" key="2">
    <citation type="submission" date="2018-10" db="EMBL/GenBank/DDBJ databases">
        <authorList>
            <consortium name="Pathogen Informatics"/>
        </authorList>
    </citation>
    <scope>NUCLEOTIDE SEQUENCE [LARGE SCALE GENOMIC DNA]</scope>
</reference>
<gene>
    <name evidence="2" type="ORF">EVEC_LOCUS4202</name>
</gene>
<feature type="compositionally biased region" description="Acidic residues" evidence="1">
    <location>
        <begin position="1"/>
        <end position="25"/>
    </location>
</feature>
<accession>A0A0N4V375</accession>
<reference evidence="4" key="1">
    <citation type="submission" date="2017-02" db="UniProtKB">
        <authorList>
            <consortium name="WormBaseParasite"/>
        </authorList>
    </citation>
    <scope>IDENTIFICATION</scope>
</reference>
<name>A0A0N4V375_ENTVE</name>
<feature type="region of interest" description="Disordered" evidence="1">
    <location>
        <begin position="1"/>
        <end position="34"/>
    </location>
</feature>
<evidence type="ECO:0000313" key="2">
    <source>
        <dbReference type="EMBL" id="VDD89451.1"/>
    </source>
</evidence>
<dbReference type="WBParaSite" id="EVEC_0000449401-mRNA-1">
    <property type="protein sequence ID" value="EVEC_0000449401-mRNA-1"/>
    <property type="gene ID" value="EVEC_0000449401"/>
</dbReference>
<evidence type="ECO:0000313" key="4">
    <source>
        <dbReference type="WBParaSite" id="EVEC_0000449401-mRNA-1"/>
    </source>
</evidence>
<evidence type="ECO:0000313" key="3">
    <source>
        <dbReference type="Proteomes" id="UP000274131"/>
    </source>
</evidence>
<sequence length="109" mass="12291">MVTQIEDEEEEEGEEEEEEDNNGDDVTEREKNSSTVYVKGKILSNGRYLNGIGLLKTCTDRLGGDGEEGEEVALLLKGLGEEKEISLEEGERKQQEGMGRRRREEKAEN</sequence>
<protein>
    <submittedName>
        <fullName evidence="2 4">Uncharacterized protein</fullName>
    </submittedName>
</protein>
<keyword evidence="3" id="KW-1185">Reference proteome</keyword>
<feature type="region of interest" description="Disordered" evidence="1">
    <location>
        <begin position="86"/>
        <end position="109"/>
    </location>
</feature>
<dbReference type="EMBL" id="UXUI01007794">
    <property type="protein sequence ID" value="VDD89451.1"/>
    <property type="molecule type" value="Genomic_DNA"/>
</dbReference>